<dbReference type="PANTHER" id="PTHR33777:SF1">
    <property type="entry name" value="UPF0045 PROTEIN ECM15"/>
    <property type="match status" value="1"/>
</dbReference>
<dbReference type="Pfam" id="PF01910">
    <property type="entry name" value="Thiamine_BP"/>
    <property type="match status" value="1"/>
</dbReference>
<dbReference type="Proteomes" id="UP000199159">
    <property type="component" value="Unassembled WGS sequence"/>
</dbReference>
<dbReference type="InterPro" id="IPR029756">
    <property type="entry name" value="MTH1187/YkoF-like"/>
</dbReference>
<dbReference type="AlphaFoldDB" id="A0A1H0PSZ5"/>
<keyword evidence="4" id="KW-1185">Reference proteome</keyword>
<comment type="similarity">
    <text evidence="1">Belongs to the UPF0045 family.</text>
</comment>
<dbReference type="EMBL" id="FNJU01000001">
    <property type="protein sequence ID" value="SDP08124.1"/>
    <property type="molecule type" value="Genomic_DNA"/>
</dbReference>
<organism evidence="3 4">
    <name type="scientific">Litchfieldia salsa</name>
    <dbReference type="NCBI Taxonomy" id="930152"/>
    <lineage>
        <taxon>Bacteria</taxon>
        <taxon>Bacillati</taxon>
        <taxon>Bacillota</taxon>
        <taxon>Bacilli</taxon>
        <taxon>Bacillales</taxon>
        <taxon>Bacillaceae</taxon>
        <taxon>Litchfieldia</taxon>
    </lineage>
</organism>
<evidence type="ECO:0000256" key="1">
    <source>
        <dbReference type="ARBA" id="ARBA00010272"/>
    </source>
</evidence>
<sequence>MGMGKITAGLQVLPNGEGMDTDGVIPVIVEAIKESGLKYDIGPMETVIEGSYEEVMLLIKKTQAIGIEMGASEVITNLKLHYKPDGITIKNKLTHV</sequence>
<gene>
    <name evidence="3" type="ORF">SAMN05216565_101452</name>
</gene>
<name>A0A1H0PSZ5_9BACI</name>
<accession>A0A1H0PSZ5</accession>
<dbReference type="SUPFAM" id="SSF89957">
    <property type="entry name" value="MTH1187/YkoF-like"/>
    <property type="match status" value="1"/>
</dbReference>
<proteinExistence type="inferred from homology"/>
<reference evidence="4" key="1">
    <citation type="submission" date="2016-10" db="EMBL/GenBank/DDBJ databases">
        <authorList>
            <person name="Varghese N."/>
            <person name="Submissions S."/>
        </authorList>
    </citation>
    <scope>NUCLEOTIDE SEQUENCE [LARGE SCALE GENOMIC DNA]</scope>
    <source>
        <strain evidence="4">IBRC-M10078</strain>
    </source>
</reference>
<dbReference type="STRING" id="930152.SAMN05216565_101452"/>
<dbReference type="GO" id="GO:0005829">
    <property type="term" value="C:cytosol"/>
    <property type="evidence" value="ECO:0007669"/>
    <property type="project" value="TreeGrafter"/>
</dbReference>
<dbReference type="RefSeq" id="WP_238457139.1">
    <property type="nucleotide sequence ID" value="NZ_FNJU01000001.1"/>
</dbReference>
<feature type="domain" description="Thiamine-binding protein" evidence="2">
    <location>
        <begin position="9"/>
        <end position="96"/>
    </location>
</feature>
<protein>
    <submittedName>
        <fullName evidence="3">Uncharacterized conserved protein YqgV, UPF0045/DUF77 family</fullName>
    </submittedName>
</protein>
<dbReference type="PANTHER" id="PTHR33777">
    <property type="entry name" value="UPF0045 PROTEIN ECM15"/>
    <property type="match status" value="1"/>
</dbReference>
<dbReference type="InterPro" id="IPR051614">
    <property type="entry name" value="UPF0045_domain"/>
</dbReference>
<evidence type="ECO:0000313" key="3">
    <source>
        <dbReference type="EMBL" id="SDP08124.1"/>
    </source>
</evidence>
<evidence type="ECO:0000313" key="4">
    <source>
        <dbReference type="Proteomes" id="UP000199159"/>
    </source>
</evidence>
<evidence type="ECO:0000259" key="2">
    <source>
        <dbReference type="Pfam" id="PF01910"/>
    </source>
</evidence>
<dbReference type="InterPro" id="IPR002767">
    <property type="entry name" value="Thiamine_BP"/>
</dbReference>
<dbReference type="Gene3D" id="3.30.70.930">
    <property type="match status" value="1"/>
</dbReference>